<dbReference type="InterPro" id="IPR039422">
    <property type="entry name" value="MarR/SlyA-like"/>
</dbReference>
<dbReference type="PROSITE" id="PS01117">
    <property type="entry name" value="HTH_MARR_1"/>
    <property type="match status" value="1"/>
</dbReference>
<dbReference type="PANTHER" id="PTHR33164">
    <property type="entry name" value="TRANSCRIPTIONAL REGULATOR, MARR FAMILY"/>
    <property type="match status" value="1"/>
</dbReference>
<name>A0A7X1TR04_9DEIO</name>
<dbReference type="InterPro" id="IPR023187">
    <property type="entry name" value="Tscrpt_reg_MarR-type_CS"/>
</dbReference>
<comment type="caution">
    <text evidence="5">The sequence shown here is derived from an EMBL/GenBank/DDBJ whole genome shotgun (WGS) entry which is preliminary data.</text>
</comment>
<accession>A0A7X1TR04</accession>
<keyword evidence="2" id="KW-0238">DNA-binding</keyword>
<evidence type="ECO:0000256" key="3">
    <source>
        <dbReference type="ARBA" id="ARBA00023163"/>
    </source>
</evidence>
<feature type="domain" description="HTH marR-type" evidence="4">
    <location>
        <begin position="25"/>
        <end position="160"/>
    </location>
</feature>
<gene>
    <name evidence="5" type="ORF">F8S09_06320</name>
</gene>
<dbReference type="AlphaFoldDB" id="A0A7X1TR04"/>
<dbReference type="PROSITE" id="PS50995">
    <property type="entry name" value="HTH_MARR_2"/>
    <property type="match status" value="1"/>
</dbReference>
<reference evidence="5 6" key="1">
    <citation type="submission" date="2019-10" db="EMBL/GenBank/DDBJ databases">
        <title>Deinococcus sp. isolated from soil.</title>
        <authorList>
            <person name="Li Y."/>
            <person name="Wang J."/>
        </authorList>
    </citation>
    <scope>NUCLEOTIDE SEQUENCE [LARGE SCALE GENOMIC DNA]</scope>
    <source>
        <strain evidence="5 6">SDU3-2</strain>
    </source>
</reference>
<proteinExistence type="predicted"/>
<dbReference type="GO" id="GO:0003677">
    <property type="term" value="F:DNA binding"/>
    <property type="evidence" value="ECO:0007669"/>
    <property type="project" value="UniProtKB-KW"/>
</dbReference>
<evidence type="ECO:0000256" key="2">
    <source>
        <dbReference type="ARBA" id="ARBA00023125"/>
    </source>
</evidence>
<protein>
    <submittedName>
        <fullName evidence="5">MarR family transcriptional regulator</fullName>
    </submittedName>
</protein>
<keyword evidence="3" id="KW-0804">Transcription</keyword>
<dbReference type="InterPro" id="IPR036390">
    <property type="entry name" value="WH_DNA-bd_sf"/>
</dbReference>
<dbReference type="InterPro" id="IPR036388">
    <property type="entry name" value="WH-like_DNA-bd_sf"/>
</dbReference>
<dbReference type="SUPFAM" id="SSF46785">
    <property type="entry name" value="Winged helix' DNA-binding domain"/>
    <property type="match status" value="1"/>
</dbReference>
<dbReference type="EMBL" id="WBSL01000002">
    <property type="protein sequence ID" value="MPY66313.1"/>
    <property type="molecule type" value="Genomic_DNA"/>
</dbReference>
<evidence type="ECO:0000313" key="5">
    <source>
        <dbReference type="EMBL" id="MPY66313.1"/>
    </source>
</evidence>
<dbReference type="RefSeq" id="WP_152870300.1">
    <property type="nucleotide sequence ID" value="NZ_WBSL01000002.1"/>
</dbReference>
<dbReference type="Gene3D" id="1.10.10.10">
    <property type="entry name" value="Winged helix-like DNA-binding domain superfamily/Winged helix DNA-binding domain"/>
    <property type="match status" value="1"/>
</dbReference>
<organism evidence="5 6">
    <name type="scientific">Deinococcus terrestris</name>
    <dbReference type="NCBI Taxonomy" id="2651870"/>
    <lineage>
        <taxon>Bacteria</taxon>
        <taxon>Thermotogati</taxon>
        <taxon>Deinococcota</taxon>
        <taxon>Deinococci</taxon>
        <taxon>Deinococcales</taxon>
        <taxon>Deinococcaceae</taxon>
        <taxon>Deinococcus</taxon>
    </lineage>
</organism>
<dbReference type="PANTHER" id="PTHR33164:SF104">
    <property type="entry name" value="TRANSCRIPTIONAL REGULATORY PROTEIN"/>
    <property type="match status" value="1"/>
</dbReference>
<dbReference type="Pfam" id="PF12802">
    <property type="entry name" value="MarR_2"/>
    <property type="match status" value="1"/>
</dbReference>
<dbReference type="InterPro" id="IPR000835">
    <property type="entry name" value="HTH_MarR-typ"/>
</dbReference>
<evidence type="ECO:0000313" key="6">
    <source>
        <dbReference type="Proteomes" id="UP000484842"/>
    </source>
</evidence>
<dbReference type="GO" id="GO:0006950">
    <property type="term" value="P:response to stress"/>
    <property type="evidence" value="ECO:0007669"/>
    <property type="project" value="TreeGrafter"/>
</dbReference>
<dbReference type="SMART" id="SM00347">
    <property type="entry name" value="HTH_MARR"/>
    <property type="match status" value="1"/>
</dbReference>
<dbReference type="GO" id="GO:0003700">
    <property type="term" value="F:DNA-binding transcription factor activity"/>
    <property type="evidence" value="ECO:0007669"/>
    <property type="project" value="InterPro"/>
</dbReference>
<evidence type="ECO:0000259" key="4">
    <source>
        <dbReference type="PROSITE" id="PS50995"/>
    </source>
</evidence>
<evidence type="ECO:0000256" key="1">
    <source>
        <dbReference type="ARBA" id="ARBA00023015"/>
    </source>
</evidence>
<keyword evidence="6" id="KW-1185">Reference proteome</keyword>
<sequence length="163" mass="18203">MKTADLLARIERDWRRERPDLNPDPMLTVIAVQRTNQTLQAALDAFFARHDLTPSAFDVLATLRRSAPPEGLTLGDLGTLMAVTPPAVTKRVDGLERRGWVARLPDPRDRRTIRAALTPEGRAAVDALLEAHVTHEEALLRNLTPDERATLRELLLRIAPPTK</sequence>
<dbReference type="Proteomes" id="UP000484842">
    <property type="component" value="Unassembled WGS sequence"/>
</dbReference>
<keyword evidence="1" id="KW-0805">Transcription regulation</keyword>